<dbReference type="EMBL" id="JAIFTH010000487">
    <property type="protein sequence ID" value="KAG9509417.1"/>
    <property type="molecule type" value="Genomic_DNA"/>
</dbReference>
<feature type="non-terminal residue" evidence="1">
    <location>
        <position position="1"/>
    </location>
</feature>
<gene>
    <name evidence="1" type="ORF">GZH46_02068</name>
</gene>
<proteinExistence type="predicted"/>
<dbReference type="Proteomes" id="UP000825002">
    <property type="component" value="Unassembled WGS sequence"/>
</dbReference>
<name>A0ABQ7S7M4_9ACAR</name>
<sequence>LEGLLGYFITKIETIKEIIPLIKLCTYQSCLASSQSTYHAQRFMLPLTEPSTYNKGSSSGNNGLTNIDLNLLSDTIDTMEDLIGKINTELEIQRTRLIRQEAKISDDCERLESRIAQYIMTGNPEQRSLTEDTGFAPYQRHHWRRDIDMTGTFYESTGLERVPEA</sequence>
<evidence type="ECO:0000313" key="2">
    <source>
        <dbReference type="Proteomes" id="UP000825002"/>
    </source>
</evidence>
<comment type="caution">
    <text evidence="1">The sequence shown here is derived from an EMBL/GenBank/DDBJ whole genome shotgun (WGS) entry which is preliminary data.</text>
</comment>
<protein>
    <submittedName>
        <fullName evidence="1">Uncharacterized protein</fullName>
    </submittedName>
</protein>
<accession>A0ABQ7S7M4</accession>
<keyword evidence="2" id="KW-1185">Reference proteome</keyword>
<reference evidence="1 2" key="1">
    <citation type="submission" date="2020-10" db="EMBL/GenBank/DDBJ databases">
        <authorList>
            <person name="Klimov P.B."/>
            <person name="Dyachkov S.M."/>
            <person name="Chetverikov P.E."/>
        </authorList>
    </citation>
    <scope>NUCLEOTIDE SEQUENCE [LARGE SCALE GENOMIC DNA]</scope>
    <source>
        <strain evidence="1">BMOC 18-1129-001#AD2665</strain>
        <tissue evidence="1">Entire mites</tissue>
    </source>
</reference>
<organism evidence="1 2">
    <name type="scientific">Fragariocoptes setiger</name>
    <dbReference type="NCBI Taxonomy" id="1670756"/>
    <lineage>
        <taxon>Eukaryota</taxon>
        <taxon>Metazoa</taxon>
        <taxon>Ecdysozoa</taxon>
        <taxon>Arthropoda</taxon>
        <taxon>Chelicerata</taxon>
        <taxon>Arachnida</taxon>
        <taxon>Acari</taxon>
        <taxon>Acariformes</taxon>
        <taxon>Trombidiformes</taxon>
        <taxon>Prostigmata</taxon>
        <taxon>Eupodina</taxon>
        <taxon>Eriophyoidea</taxon>
        <taxon>Phytoptidae</taxon>
        <taxon>Fragariocoptes</taxon>
    </lineage>
</organism>
<evidence type="ECO:0000313" key="1">
    <source>
        <dbReference type="EMBL" id="KAG9509417.1"/>
    </source>
</evidence>